<evidence type="ECO:0000313" key="5">
    <source>
        <dbReference type="Proteomes" id="UP000317369"/>
    </source>
</evidence>
<dbReference type="GO" id="GO:0032263">
    <property type="term" value="P:GMP salvage"/>
    <property type="evidence" value="ECO:0007669"/>
    <property type="project" value="TreeGrafter"/>
</dbReference>
<dbReference type="KEGG" id="pcor:KS4_25700"/>
<dbReference type="Proteomes" id="UP000317369">
    <property type="component" value="Chromosome"/>
</dbReference>
<comment type="catalytic activity">
    <reaction evidence="2">
        <text>IMP + diphosphate = hypoxanthine + 5-phospho-alpha-D-ribose 1-diphosphate</text>
        <dbReference type="Rhea" id="RHEA:17973"/>
        <dbReference type="ChEBI" id="CHEBI:17368"/>
        <dbReference type="ChEBI" id="CHEBI:33019"/>
        <dbReference type="ChEBI" id="CHEBI:58017"/>
        <dbReference type="ChEBI" id="CHEBI:58053"/>
        <dbReference type="EC" id="2.4.2.8"/>
    </reaction>
    <physiologicalReaction direction="right-to-left" evidence="2">
        <dbReference type="Rhea" id="RHEA:17975"/>
    </physiologicalReaction>
</comment>
<organism evidence="4 5">
    <name type="scientific">Poriferisphaera corsica</name>
    <dbReference type="NCBI Taxonomy" id="2528020"/>
    <lineage>
        <taxon>Bacteria</taxon>
        <taxon>Pseudomonadati</taxon>
        <taxon>Planctomycetota</taxon>
        <taxon>Phycisphaerae</taxon>
        <taxon>Phycisphaerales</taxon>
        <taxon>Phycisphaeraceae</taxon>
        <taxon>Poriferisphaera</taxon>
    </lineage>
</organism>
<gene>
    <name evidence="4" type="primary">hpt</name>
    <name evidence="4" type="ORF">KS4_25700</name>
</gene>
<dbReference type="EMBL" id="CP036425">
    <property type="protein sequence ID" value="QDU34500.1"/>
    <property type="molecule type" value="Genomic_DNA"/>
</dbReference>
<evidence type="ECO:0000313" key="4">
    <source>
        <dbReference type="EMBL" id="QDU34500.1"/>
    </source>
</evidence>
<accession>A0A517YW97</accession>
<dbReference type="GO" id="GO:0000287">
    <property type="term" value="F:magnesium ion binding"/>
    <property type="evidence" value="ECO:0007669"/>
    <property type="project" value="TreeGrafter"/>
</dbReference>
<dbReference type="InterPro" id="IPR000836">
    <property type="entry name" value="PRTase_dom"/>
</dbReference>
<dbReference type="GO" id="GO:0046100">
    <property type="term" value="P:hypoxanthine metabolic process"/>
    <property type="evidence" value="ECO:0007669"/>
    <property type="project" value="TreeGrafter"/>
</dbReference>
<comment type="catalytic activity">
    <reaction evidence="1">
        <text>GMP + diphosphate = guanine + 5-phospho-alpha-D-ribose 1-diphosphate</text>
        <dbReference type="Rhea" id="RHEA:25424"/>
        <dbReference type="ChEBI" id="CHEBI:16235"/>
        <dbReference type="ChEBI" id="CHEBI:33019"/>
        <dbReference type="ChEBI" id="CHEBI:58017"/>
        <dbReference type="ChEBI" id="CHEBI:58115"/>
        <dbReference type="EC" id="2.4.2.8"/>
    </reaction>
    <physiologicalReaction direction="right-to-left" evidence="1">
        <dbReference type="Rhea" id="RHEA:25426"/>
    </physiologicalReaction>
</comment>
<dbReference type="EC" id="2.4.2.8" evidence="4"/>
<feature type="domain" description="Phosphoribosyltransferase" evidence="3">
    <location>
        <begin position="14"/>
        <end position="175"/>
    </location>
</feature>
<dbReference type="CDD" id="cd06223">
    <property type="entry name" value="PRTases_typeI"/>
    <property type="match status" value="1"/>
</dbReference>
<dbReference type="InterPro" id="IPR050408">
    <property type="entry name" value="HGPRT"/>
</dbReference>
<dbReference type="PANTHER" id="PTHR43340:SF1">
    <property type="entry name" value="HYPOXANTHINE PHOSPHORIBOSYLTRANSFERASE"/>
    <property type="match status" value="1"/>
</dbReference>
<evidence type="ECO:0000256" key="1">
    <source>
        <dbReference type="ARBA" id="ARBA00048811"/>
    </source>
</evidence>
<dbReference type="GO" id="GO:0005829">
    <property type="term" value="C:cytosol"/>
    <property type="evidence" value="ECO:0007669"/>
    <property type="project" value="TreeGrafter"/>
</dbReference>
<dbReference type="PANTHER" id="PTHR43340">
    <property type="entry name" value="HYPOXANTHINE-GUANINE PHOSPHORIBOSYLTRANSFERASE"/>
    <property type="match status" value="1"/>
</dbReference>
<protein>
    <submittedName>
        <fullName evidence="4">Hypoxanthine-guanine phosphoribosyltransferase</fullName>
        <ecNumber evidence="4">2.4.2.8</ecNumber>
    </submittedName>
</protein>
<reference evidence="4 5" key="1">
    <citation type="submission" date="2019-02" db="EMBL/GenBank/DDBJ databases">
        <title>Deep-cultivation of Planctomycetes and their phenomic and genomic characterization uncovers novel biology.</title>
        <authorList>
            <person name="Wiegand S."/>
            <person name="Jogler M."/>
            <person name="Boedeker C."/>
            <person name="Pinto D."/>
            <person name="Vollmers J."/>
            <person name="Rivas-Marin E."/>
            <person name="Kohn T."/>
            <person name="Peeters S.H."/>
            <person name="Heuer A."/>
            <person name="Rast P."/>
            <person name="Oberbeckmann S."/>
            <person name="Bunk B."/>
            <person name="Jeske O."/>
            <person name="Meyerdierks A."/>
            <person name="Storesund J.E."/>
            <person name="Kallscheuer N."/>
            <person name="Luecker S."/>
            <person name="Lage O.M."/>
            <person name="Pohl T."/>
            <person name="Merkel B.J."/>
            <person name="Hornburger P."/>
            <person name="Mueller R.-W."/>
            <person name="Bruemmer F."/>
            <person name="Labrenz M."/>
            <person name="Spormann A.M."/>
            <person name="Op den Camp H."/>
            <person name="Overmann J."/>
            <person name="Amann R."/>
            <person name="Jetten M.S.M."/>
            <person name="Mascher T."/>
            <person name="Medema M.H."/>
            <person name="Devos D.P."/>
            <person name="Kaster A.-K."/>
            <person name="Ovreas L."/>
            <person name="Rohde M."/>
            <person name="Galperin M.Y."/>
            <person name="Jogler C."/>
        </authorList>
    </citation>
    <scope>NUCLEOTIDE SEQUENCE [LARGE SCALE GENOMIC DNA]</scope>
    <source>
        <strain evidence="4 5">KS4</strain>
    </source>
</reference>
<dbReference type="GO" id="GO:0052657">
    <property type="term" value="F:guanine phosphoribosyltransferase activity"/>
    <property type="evidence" value="ECO:0007669"/>
    <property type="project" value="RHEA"/>
</dbReference>
<keyword evidence="4" id="KW-0328">Glycosyltransferase</keyword>
<keyword evidence="4" id="KW-0808">Transferase</keyword>
<dbReference type="GO" id="GO:0032264">
    <property type="term" value="P:IMP salvage"/>
    <property type="evidence" value="ECO:0007669"/>
    <property type="project" value="TreeGrafter"/>
</dbReference>
<dbReference type="GO" id="GO:0006178">
    <property type="term" value="P:guanine salvage"/>
    <property type="evidence" value="ECO:0007669"/>
    <property type="project" value="TreeGrafter"/>
</dbReference>
<dbReference type="InterPro" id="IPR029057">
    <property type="entry name" value="PRTase-like"/>
</dbReference>
<proteinExistence type="predicted"/>
<dbReference type="SUPFAM" id="SSF53271">
    <property type="entry name" value="PRTase-like"/>
    <property type="match status" value="1"/>
</dbReference>
<evidence type="ECO:0000256" key="2">
    <source>
        <dbReference type="ARBA" id="ARBA00049402"/>
    </source>
</evidence>
<dbReference type="GO" id="GO:0004422">
    <property type="term" value="F:hypoxanthine phosphoribosyltransferase activity"/>
    <property type="evidence" value="ECO:0007669"/>
    <property type="project" value="TreeGrafter"/>
</dbReference>
<sequence>MKQDIERVLITRQEIDQRLDELAKQIYDDIIADSPSCPDNGTPIIPDITLVPILTGSIIFVADLIRRLPLKMQIRVMSVTSYPGTATSTKGASVEAALTRLPERLDGHHVLIIDDILDSGNTLKLVKEIIAKKNPATLRSCMLLRKQRPEALAEACEYIAFDIPDEFVIGYGLDYDDYYRNLPEICTLKPEVYENDL</sequence>
<keyword evidence="5" id="KW-1185">Reference proteome</keyword>
<dbReference type="Pfam" id="PF00156">
    <property type="entry name" value="Pribosyltran"/>
    <property type="match status" value="1"/>
</dbReference>
<name>A0A517YW97_9BACT</name>
<dbReference type="Gene3D" id="3.40.50.2020">
    <property type="match status" value="1"/>
</dbReference>
<dbReference type="AlphaFoldDB" id="A0A517YW97"/>
<evidence type="ECO:0000259" key="3">
    <source>
        <dbReference type="Pfam" id="PF00156"/>
    </source>
</evidence>